<accession>A0A4R5BQM1</accession>
<dbReference type="AlphaFoldDB" id="A0A4R5BQM1"/>
<dbReference type="EMBL" id="SMKY01000021">
    <property type="protein sequence ID" value="TDD87806.1"/>
    <property type="molecule type" value="Genomic_DNA"/>
</dbReference>
<feature type="compositionally biased region" description="Basic residues" evidence="1">
    <location>
        <begin position="208"/>
        <end position="223"/>
    </location>
</feature>
<proteinExistence type="predicted"/>
<sequence length="223" mass="23632">MAAIALSLSALVEAQDAPLGAAQAKPGRHPAPWERYNLSPSSRTLHPASVYKTEGAVTDANALLGGRKTRLDGAGASITLDFGKEVSGLATLHFAGSDGPQKVGAAFAGSSTYVDIRSDASTGGPPSQDGALSVDVDGRTSYTTPAEQVSLHYTAAPQMKDPSKYANYFYSSDDLLNRIWYAGLHDPAQHRLPEDRAGLGGAGGAVGQHRRRRRRRHDPRGRR</sequence>
<dbReference type="OrthoDB" id="9815108at2"/>
<reference evidence="2 3" key="1">
    <citation type="submission" date="2019-03" db="EMBL/GenBank/DDBJ databases">
        <title>Draft genome sequences of novel Actinobacteria.</title>
        <authorList>
            <person name="Sahin N."/>
            <person name="Ay H."/>
            <person name="Saygin H."/>
        </authorList>
    </citation>
    <scope>NUCLEOTIDE SEQUENCE [LARGE SCALE GENOMIC DNA]</scope>
    <source>
        <strain evidence="2 3">DSM 45941</strain>
    </source>
</reference>
<evidence type="ECO:0000256" key="1">
    <source>
        <dbReference type="SAM" id="MobiDB-lite"/>
    </source>
</evidence>
<organism evidence="2 3">
    <name type="scientific">Actinomadura darangshiensis</name>
    <dbReference type="NCBI Taxonomy" id="705336"/>
    <lineage>
        <taxon>Bacteria</taxon>
        <taxon>Bacillati</taxon>
        <taxon>Actinomycetota</taxon>
        <taxon>Actinomycetes</taxon>
        <taxon>Streptosporangiales</taxon>
        <taxon>Thermomonosporaceae</taxon>
        <taxon>Actinomadura</taxon>
    </lineage>
</organism>
<protein>
    <submittedName>
        <fullName evidence="2">Uncharacterized protein</fullName>
    </submittedName>
</protein>
<feature type="region of interest" description="Disordered" evidence="1">
    <location>
        <begin position="190"/>
        <end position="223"/>
    </location>
</feature>
<evidence type="ECO:0000313" key="3">
    <source>
        <dbReference type="Proteomes" id="UP000295578"/>
    </source>
</evidence>
<dbReference type="PANTHER" id="PTHR34987">
    <property type="entry name" value="C, PUTATIVE (AFU_ORTHOLOGUE AFUA_3G02880)-RELATED"/>
    <property type="match status" value="1"/>
</dbReference>
<dbReference type="Proteomes" id="UP000295578">
    <property type="component" value="Unassembled WGS sequence"/>
</dbReference>
<gene>
    <name evidence="2" type="ORF">E1293_07290</name>
</gene>
<dbReference type="PANTHER" id="PTHR34987:SF6">
    <property type="entry name" value="ALPHA-L-RHAMNOSIDASE SIX-HAIRPIN GLYCOSIDASE DOMAIN-CONTAINING PROTEIN"/>
    <property type="match status" value="1"/>
</dbReference>
<keyword evidence="3" id="KW-1185">Reference proteome</keyword>
<evidence type="ECO:0000313" key="2">
    <source>
        <dbReference type="EMBL" id="TDD87806.1"/>
    </source>
</evidence>
<comment type="caution">
    <text evidence="2">The sequence shown here is derived from an EMBL/GenBank/DDBJ whole genome shotgun (WGS) entry which is preliminary data.</text>
</comment>
<dbReference type="RefSeq" id="WP_132195163.1">
    <property type="nucleotide sequence ID" value="NZ_SMKY01000021.1"/>
</dbReference>
<name>A0A4R5BQM1_9ACTN</name>